<reference evidence="2" key="2">
    <citation type="journal article" date="2011" name="J. Bacteriol.">
        <title>Long-chain N-acyl amino acid synthases are linked to the putative PEP-CTERM/exosortase protein-sorting system in Gram-negative bacteria.</title>
        <authorList>
            <person name="Craig J.W."/>
            <person name="Cherry M.A."/>
            <person name="Brady S.F."/>
        </authorList>
    </citation>
    <scope>NUCLEOTIDE SEQUENCE</scope>
</reference>
<dbReference type="SUPFAM" id="SSF81593">
    <property type="entry name" value="Nucleotidyltransferase substrate binding subunit/domain"/>
    <property type="match status" value="1"/>
</dbReference>
<accession>G4WVZ8</accession>
<dbReference type="EMBL" id="JF429416">
    <property type="protein sequence ID" value="AEQ20600.1"/>
    <property type="molecule type" value="Genomic_DNA"/>
</dbReference>
<name>G4WVZ8_9BACT</name>
<dbReference type="SMART" id="SM00748">
    <property type="entry name" value="HEPN"/>
    <property type="match status" value="1"/>
</dbReference>
<organism evidence="2">
    <name type="scientific">uncultured bacterium CSLF42</name>
    <dbReference type="NCBI Taxonomy" id="1091574"/>
    <lineage>
        <taxon>Bacteria</taxon>
        <taxon>environmental samples</taxon>
    </lineage>
</organism>
<sequence>MKSKEKVKLSTSGAEAWLRFAEDDERVAALVLKDGPWNMVCFHAQQGSEKCLKAFLRARTGDVPRVHSLAKLIELCGKVDRSFLRLKNHALSLDRYYIPTRYPEAAPGALPEGLPNRHDAQSALADLRRLAKYVRKQLSRQTKGPLI</sequence>
<proteinExistence type="predicted"/>
<dbReference type="PROSITE" id="PS50910">
    <property type="entry name" value="HEPN"/>
    <property type="match status" value="1"/>
</dbReference>
<protein>
    <submittedName>
        <fullName evidence="2">HEPN domain-containing protein</fullName>
    </submittedName>
</protein>
<dbReference type="AlphaFoldDB" id="G4WVZ8"/>
<reference evidence="2" key="1">
    <citation type="journal article" date="2004" name="Appl. Environ. Microbiol.">
        <title>Long-chain N-acyltyrosine synthases from environmental DNA.</title>
        <authorList>
            <person name="Brady S.F."/>
            <person name="Chao C.J."/>
            <person name="Clardy J."/>
        </authorList>
    </citation>
    <scope>NUCLEOTIDE SEQUENCE</scope>
</reference>
<dbReference type="InterPro" id="IPR007842">
    <property type="entry name" value="HEPN_dom"/>
</dbReference>
<evidence type="ECO:0000259" key="1">
    <source>
        <dbReference type="PROSITE" id="PS50910"/>
    </source>
</evidence>
<dbReference type="Gene3D" id="1.20.120.330">
    <property type="entry name" value="Nucleotidyltransferases domain 2"/>
    <property type="match status" value="1"/>
</dbReference>
<feature type="domain" description="HEPN" evidence="1">
    <location>
        <begin position="18"/>
        <end position="130"/>
    </location>
</feature>
<evidence type="ECO:0000313" key="2">
    <source>
        <dbReference type="EMBL" id="AEQ20600.1"/>
    </source>
</evidence>
<dbReference type="Pfam" id="PF05168">
    <property type="entry name" value="HEPN"/>
    <property type="match status" value="1"/>
</dbReference>